<reference evidence="3" key="1">
    <citation type="submission" date="2020-12" db="EMBL/GenBank/DDBJ databases">
        <title>Metabolic potential, ecology and presence of endohyphal bacteria is reflected in genomic diversity of Mucoromycotina.</title>
        <authorList>
            <person name="Muszewska A."/>
            <person name="Okrasinska A."/>
            <person name="Steczkiewicz K."/>
            <person name="Drgas O."/>
            <person name="Orlowska M."/>
            <person name="Perlinska-Lenart U."/>
            <person name="Aleksandrzak-Piekarczyk T."/>
            <person name="Szatraj K."/>
            <person name="Zielenkiewicz U."/>
            <person name="Pilsyk S."/>
            <person name="Malc E."/>
            <person name="Mieczkowski P."/>
            <person name="Kruszewska J.S."/>
            <person name="Biernat P."/>
            <person name="Pawlowska J."/>
        </authorList>
    </citation>
    <scope>NUCLEOTIDE SEQUENCE</scope>
    <source>
        <strain evidence="3">CBS 226.32</strain>
    </source>
</reference>
<dbReference type="EMBL" id="JAEPRC010000299">
    <property type="protein sequence ID" value="KAG2200964.1"/>
    <property type="molecule type" value="Genomic_DNA"/>
</dbReference>
<comment type="caution">
    <text evidence="3">The sequence shown here is derived from an EMBL/GenBank/DDBJ whole genome shotgun (WGS) entry which is preliminary data.</text>
</comment>
<evidence type="ECO:0000256" key="1">
    <source>
        <dbReference type="SAM" id="MobiDB-lite"/>
    </source>
</evidence>
<proteinExistence type="predicted"/>
<organism evidence="3 4">
    <name type="scientific">Mucor plumbeus</name>
    <dbReference type="NCBI Taxonomy" id="97098"/>
    <lineage>
        <taxon>Eukaryota</taxon>
        <taxon>Fungi</taxon>
        <taxon>Fungi incertae sedis</taxon>
        <taxon>Mucoromycota</taxon>
        <taxon>Mucoromycotina</taxon>
        <taxon>Mucoromycetes</taxon>
        <taxon>Mucorales</taxon>
        <taxon>Mucorineae</taxon>
        <taxon>Mucoraceae</taxon>
        <taxon>Mucor</taxon>
    </lineage>
</organism>
<keyword evidence="2" id="KW-0812">Transmembrane</keyword>
<dbReference type="OrthoDB" id="2274012at2759"/>
<feature type="transmembrane region" description="Helical" evidence="2">
    <location>
        <begin position="148"/>
        <end position="172"/>
    </location>
</feature>
<feature type="transmembrane region" description="Helical" evidence="2">
    <location>
        <begin position="116"/>
        <end position="136"/>
    </location>
</feature>
<dbReference type="Gene3D" id="1.20.140.150">
    <property type="match status" value="1"/>
</dbReference>
<dbReference type="PANTHER" id="PTHR28013">
    <property type="entry name" value="PROTEIN DCV1-RELATED"/>
    <property type="match status" value="1"/>
</dbReference>
<evidence type="ECO:0000256" key="2">
    <source>
        <dbReference type="SAM" id="Phobius"/>
    </source>
</evidence>
<keyword evidence="2" id="KW-1133">Transmembrane helix</keyword>
<evidence type="ECO:0000313" key="3">
    <source>
        <dbReference type="EMBL" id="KAG2200964.1"/>
    </source>
</evidence>
<dbReference type="PANTHER" id="PTHR28013:SF4">
    <property type="entry name" value="MARVEL DOMAIN-CONTAINING PROTEIN"/>
    <property type="match status" value="1"/>
</dbReference>
<dbReference type="InterPro" id="IPR009571">
    <property type="entry name" value="SUR7/Rim9-like_fungi"/>
</dbReference>
<evidence type="ECO:0000313" key="4">
    <source>
        <dbReference type="Proteomes" id="UP000650833"/>
    </source>
</evidence>
<sequence length="305" mass="34058">MALHFVALIFSVCSFVLLLIANLGTTFESTFLPNIYLVQVNQAVNGRSIRYGVYNSCLYYKENTKSPHSCSAKLPGYSFDANQFADACGADLTNTTMVETYTNVVKGAQLTTFKGIVLIMPAVILAFFGLVCSLLIRRIRENNIIPFIGTFSSLFAFFTGAAGLALVIVTFWKGLATLEKSVEGLSHQWGPAIYLVGIGSGCILITLVCFVISLFTYKSESYKRETFHLYDYDMNASRNHDKPIGAATSPFEAQTTYLNTPTKQDDYEYTHAVSSPTTQHYPSYHQPQHQTYQPQTTYQQGNHYY</sequence>
<dbReference type="Proteomes" id="UP000650833">
    <property type="component" value="Unassembled WGS sequence"/>
</dbReference>
<protein>
    <submittedName>
        <fullName evidence="3">Uncharacterized protein</fullName>
    </submittedName>
</protein>
<feature type="transmembrane region" description="Helical" evidence="2">
    <location>
        <begin position="192"/>
        <end position="217"/>
    </location>
</feature>
<feature type="compositionally biased region" description="Low complexity" evidence="1">
    <location>
        <begin position="278"/>
        <end position="305"/>
    </location>
</feature>
<dbReference type="GO" id="GO:0032153">
    <property type="term" value="C:cell division site"/>
    <property type="evidence" value="ECO:0007669"/>
    <property type="project" value="TreeGrafter"/>
</dbReference>
<feature type="region of interest" description="Disordered" evidence="1">
    <location>
        <begin position="275"/>
        <end position="305"/>
    </location>
</feature>
<dbReference type="InterPro" id="IPR051380">
    <property type="entry name" value="pH-response_reg_palI/RIM9"/>
</dbReference>
<dbReference type="Pfam" id="PF06687">
    <property type="entry name" value="SUR7"/>
    <property type="match status" value="1"/>
</dbReference>
<dbReference type="GO" id="GO:0035838">
    <property type="term" value="C:growing cell tip"/>
    <property type="evidence" value="ECO:0007669"/>
    <property type="project" value="TreeGrafter"/>
</dbReference>
<accession>A0A8H7V4D5</accession>
<dbReference type="GO" id="GO:0005886">
    <property type="term" value="C:plasma membrane"/>
    <property type="evidence" value="ECO:0007669"/>
    <property type="project" value="InterPro"/>
</dbReference>
<keyword evidence="2" id="KW-0472">Membrane</keyword>
<keyword evidence="4" id="KW-1185">Reference proteome</keyword>
<name>A0A8H7V4D5_9FUNG</name>
<dbReference type="AlphaFoldDB" id="A0A8H7V4D5"/>
<gene>
    <name evidence="3" type="ORF">INT46_010347</name>
</gene>